<sequence length="351" mass="38291">MAERLRGDVEFDRFLPQGGLLGGNRAAQARADTERAQEDQDHPGYDVHNLSFLRIQNARELRHTEDDPKGRDSLLSGTLFYDHFQNRRGASGVEWTVAAGSSRKKGSARQDREVGRQLDRAKPGGPLQQGQGLDGIVQGDASRQLLGTKAGVDNEHHIGSIPVQFRNDLVQRHLVEDQLMPAPGCDAGEVDGFGVSNPPSVFDDDAGACVHVDRVVTAQDTDRSIQDADDGVSPVAIDIKHRSERLHHAVPDGHLEGACGVMCDLEQGFALLQRQAATVLRERNGQCRSCIEVNHGSIGQRHRCVFSRTGMVIGQPEFDAGPQAESEGRQEQAGGKGHSPWASAIIEFRRR</sequence>
<protein>
    <submittedName>
        <fullName evidence="2">Uncharacterized protein</fullName>
    </submittedName>
</protein>
<organism evidence="2 3">
    <name type="scientific">Nitrospira defluvii</name>
    <dbReference type="NCBI Taxonomy" id="330214"/>
    <lineage>
        <taxon>Bacteria</taxon>
        <taxon>Pseudomonadati</taxon>
        <taxon>Nitrospirota</taxon>
        <taxon>Nitrospiria</taxon>
        <taxon>Nitrospirales</taxon>
        <taxon>Nitrospiraceae</taxon>
        <taxon>Nitrospira</taxon>
    </lineage>
</organism>
<feature type="compositionally biased region" description="Basic and acidic residues" evidence="1">
    <location>
        <begin position="108"/>
        <end position="122"/>
    </location>
</feature>
<dbReference type="EMBL" id="CAJNBJ010000007">
    <property type="protein sequence ID" value="CAE6741975.1"/>
    <property type="molecule type" value="Genomic_DNA"/>
</dbReference>
<keyword evidence="3" id="KW-1185">Reference proteome</keyword>
<name>A0ABM8RAA1_9BACT</name>
<gene>
    <name evidence="2" type="ORF">NSPZN2_150022</name>
</gene>
<evidence type="ECO:0000256" key="1">
    <source>
        <dbReference type="SAM" id="MobiDB-lite"/>
    </source>
</evidence>
<reference evidence="2 3" key="1">
    <citation type="submission" date="2021-02" db="EMBL/GenBank/DDBJ databases">
        <authorList>
            <person name="Han P."/>
        </authorList>
    </citation>
    <scope>NUCLEOTIDE SEQUENCE [LARGE SCALE GENOMIC DNA]</scope>
    <source>
        <strain evidence="2">Candidatus Nitrospira sp. ZN2</strain>
    </source>
</reference>
<feature type="compositionally biased region" description="Basic and acidic residues" evidence="1">
    <location>
        <begin position="31"/>
        <end position="45"/>
    </location>
</feature>
<feature type="region of interest" description="Disordered" evidence="1">
    <location>
        <begin position="20"/>
        <end position="45"/>
    </location>
</feature>
<proteinExistence type="predicted"/>
<evidence type="ECO:0000313" key="3">
    <source>
        <dbReference type="Proteomes" id="UP000675880"/>
    </source>
</evidence>
<dbReference type="Proteomes" id="UP000675880">
    <property type="component" value="Unassembled WGS sequence"/>
</dbReference>
<accession>A0ABM8RAA1</accession>
<feature type="region of interest" description="Disordered" evidence="1">
    <location>
        <begin position="98"/>
        <end position="133"/>
    </location>
</feature>
<evidence type="ECO:0000313" key="2">
    <source>
        <dbReference type="EMBL" id="CAE6741975.1"/>
    </source>
</evidence>
<feature type="region of interest" description="Disordered" evidence="1">
    <location>
        <begin position="315"/>
        <end position="342"/>
    </location>
</feature>
<comment type="caution">
    <text evidence="2">The sequence shown here is derived from an EMBL/GenBank/DDBJ whole genome shotgun (WGS) entry which is preliminary data.</text>
</comment>